<gene>
    <name evidence="2" type="ORF">BDQ94DRAFT_149718</name>
</gene>
<accession>A0A3F3PSY5</accession>
<keyword evidence="3" id="KW-1185">Reference proteome</keyword>
<dbReference type="GeneID" id="38135796"/>
<evidence type="ECO:0000256" key="1">
    <source>
        <dbReference type="SAM" id="SignalP"/>
    </source>
</evidence>
<dbReference type="EMBL" id="KZ852064">
    <property type="protein sequence ID" value="RDH29948.1"/>
    <property type="molecule type" value="Genomic_DNA"/>
</dbReference>
<dbReference type="AlphaFoldDB" id="A0A3F3PSY5"/>
<keyword evidence="1" id="KW-0732">Signal</keyword>
<organism evidence="2 3">
    <name type="scientific">Aspergillus welwitschiae</name>
    <dbReference type="NCBI Taxonomy" id="1341132"/>
    <lineage>
        <taxon>Eukaryota</taxon>
        <taxon>Fungi</taxon>
        <taxon>Dikarya</taxon>
        <taxon>Ascomycota</taxon>
        <taxon>Pezizomycotina</taxon>
        <taxon>Eurotiomycetes</taxon>
        <taxon>Eurotiomycetidae</taxon>
        <taxon>Eurotiales</taxon>
        <taxon>Aspergillaceae</taxon>
        <taxon>Aspergillus</taxon>
        <taxon>Aspergillus subgen. Circumdati</taxon>
    </lineage>
</organism>
<dbReference type="RefSeq" id="XP_026622970.1">
    <property type="nucleotide sequence ID" value="XM_026767440.1"/>
</dbReference>
<feature type="chain" id="PRO_5017564462" description="Secreted protein" evidence="1">
    <location>
        <begin position="26"/>
        <end position="70"/>
    </location>
</feature>
<protein>
    <recommendedName>
        <fullName evidence="4">Secreted protein</fullName>
    </recommendedName>
</protein>
<feature type="signal peptide" evidence="1">
    <location>
        <begin position="1"/>
        <end position="25"/>
    </location>
</feature>
<evidence type="ECO:0000313" key="3">
    <source>
        <dbReference type="Proteomes" id="UP000253729"/>
    </source>
</evidence>
<proteinExistence type="predicted"/>
<evidence type="ECO:0008006" key="4">
    <source>
        <dbReference type="Google" id="ProtNLM"/>
    </source>
</evidence>
<dbReference type="Proteomes" id="UP000253729">
    <property type="component" value="Unassembled WGS sequence"/>
</dbReference>
<sequence>MEMLWYFYAVLVSHLFFRCFGDATARPAGLCSSSAYPLPTTEGKPRSPRVRLGFQAGKKSTAVIFEVIPV</sequence>
<name>A0A3F3PSY5_9EURO</name>
<evidence type="ECO:0000313" key="2">
    <source>
        <dbReference type="EMBL" id="RDH29948.1"/>
    </source>
</evidence>
<reference evidence="2 3" key="1">
    <citation type="submission" date="2018-07" db="EMBL/GenBank/DDBJ databases">
        <title>The genomes of Aspergillus section Nigri reveals drivers in fungal speciation.</title>
        <authorList>
            <consortium name="DOE Joint Genome Institute"/>
            <person name="Vesth T.C."/>
            <person name="Nybo J."/>
            <person name="Theobald S."/>
            <person name="Brandl J."/>
            <person name="Frisvad J.C."/>
            <person name="Nielsen K.F."/>
            <person name="Lyhne E.K."/>
            <person name="Kogle M.E."/>
            <person name="Kuo A."/>
            <person name="Riley R."/>
            <person name="Clum A."/>
            <person name="Nolan M."/>
            <person name="Lipzen A."/>
            <person name="Salamov A."/>
            <person name="Henrissat B."/>
            <person name="Wiebenga A."/>
            <person name="De vries R.P."/>
            <person name="Grigoriev I.V."/>
            <person name="Mortensen U.H."/>
            <person name="Andersen M.R."/>
            <person name="Baker S.E."/>
        </authorList>
    </citation>
    <scope>NUCLEOTIDE SEQUENCE [LARGE SCALE GENOMIC DNA]</scope>
    <source>
        <strain evidence="2 3">CBS 139.54b</strain>
    </source>
</reference>